<dbReference type="AlphaFoldDB" id="A0A1H8BHS9"/>
<evidence type="ECO:0000313" key="2">
    <source>
        <dbReference type="EMBL" id="SEM82431.1"/>
    </source>
</evidence>
<gene>
    <name evidence="2" type="ORF">SAMN04489760_1555</name>
</gene>
<accession>A0A1H8BHS9</accession>
<dbReference type="EMBL" id="FOBS01000055">
    <property type="protein sequence ID" value="SEM82431.1"/>
    <property type="molecule type" value="Genomic_DNA"/>
</dbReference>
<feature type="transmembrane region" description="Helical" evidence="1">
    <location>
        <begin position="47"/>
        <end position="63"/>
    </location>
</feature>
<keyword evidence="3" id="KW-1185">Reference proteome</keyword>
<keyword evidence="1" id="KW-0472">Membrane</keyword>
<name>A0A1H8BHS9_9BACT</name>
<keyword evidence="1" id="KW-1133">Transmembrane helix</keyword>
<reference evidence="2 3" key="1">
    <citation type="submission" date="2016-10" db="EMBL/GenBank/DDBJ databases">
        <authorList>
            <person name="de Groot N.N."/>
        </authorList>
    </citation>
    <scope>NUCLEOTIDE SEQUENCE [LARGE SCALE GENOMIC DNA]</scope>
    <source>
        <strain evidence="2 3">DSM 8423</strain>
    </source>
</reference>
<sequence>MKLQNIFTGWVWNLIIGVINILAYFGVTSEIAINYLKNLESQKLTEIFFLSLAIFFFLRAIFIKSQGLNINEHVLRDIAINAKEKEITLWDY</sequence>
<keyword evidence="1" id="KW-0812">Transmembrane</keyword>
<dbReference type="Proteomes" id="UP000198744">
    <property type="component" value="Unassembled WGS sequence"/>
</dbReference>
<feature type="transmembrane region" description="Helical" evidence="1">
    <location>
        <begin position="7"/>
        <end position="27"/>
    </location>
</feature>
<proteinExistence type="predicted"/>
<evidence type="ECO:0000256" key="1">
    <source>
        <dbReference type="SAM" id="Phobius"/>
    </source>
</evidence>
<protein>
    <submittedName>
        <fullName evidence="2">Uncharacterized protein</fullName>
    </submittedName>
</protein>
<organism evidence="2 3">
    <name type="scientific">Syntrophus gentianae</name>
    <dbReference type="NCBI Taxonomy" id="43775"/>
    <lineage>
        <taxon>Bacteria</taxon>
        <taxon>Pseudomonadati</taxon>
        <taxon>Thermodesulfobacteriota</taxon>
        <taxon>Syntrophia</taxon>
        <taxon>Syntrophales</taxon>
        <taxon>Syntrophaceae</taxon>
        <taxon>Syntrophus</taxon>
    </lineage>
</organism>
<evidence type="ECO:0000313" key="3">
    <source>
        <dbReference type="Proteomes" id="UP000198744"/>
    </source>
</evidence>
<dbReference type="RefSeq" id="WP_093884969.1">
    <property type="nucleotide sequence ID" value="NZ_FOBS01000055.1"/>
</dbReference>